<reference evidence="5" key="1">
    <citation type="submission" date="2016-10" db="EMBL/GenBank/DDBJ databases">
        <authorList>
            <person name="Varghese N."/>
            <person name="Submissions S."/>
        </authorList>
    </citation>
    <scope>NUCLEOTIDE SEQUENCE [LARGE SCALE GENOMIC DNA]</scope>
    <source>
        <strain evidence="5">KHGC19</strain>
    </source>
</reference>
<dbReference type="AlphaFoldDB" id="A0A1H9NGZ4"/>
<proteinExistence type="inferred from homology"/>
<accession>A0A1H9NGZ4</accession>
<evidence type="ECO:0000259" key="3">
    <source>
        <dbReference type="Pfam" id="PF02397"/>
    </source>
</evidence>
<dbReference type="PANTHER" id="PTHR30576">
    <property type="entry name" value="COLANIC BIOSYNTHESIS UDP-GLUCOSE LIPID CARRIER TRANSFERASE"/>
    <property type="match status" value="1"/>
</dbReference>
<gene>
    <name evidence="4" type="ORF">SAMN05216446_0477</name>
</gene>
<sequence>MSEAATIAANEAAEEAPAKKFQVSPERLARRALVDRENMKLVRDGKPLYYKVVKRAADIVLSSSALVVLSPVLLGAAIAIMIEDGRPVIYAAPREGLDGKPFKMYKFRSMYRDAESKLKDLLKQNEQTGPAFKIENDPRITKVGDFIRKTSIDELPQLVNIIKGEMSIVGPRAIQRTKEFTPHEEQRLLVKPGLTCYWQVMGRSRIDWEEWVELDLDYIQDMSILTDVKIIARTFGAVLRGDGSY</sequence>
<evidence type="ECO:0000256" key="2">
    <source>
        <dbReference type="SAM" id="Phobius"/>
    </source>
</evidence>
<dbReference type="GO" id="GO:0016780">
    <property type="term" value="F:phosphotransferase activity, for other substituted phosphate groups"/>
    <property type="evidence" value="ECO:0007669"/>
    <property type="project" value="TreeGrafter"/>
</dbReference>
<dbReference type="Proteomes" id="UP000199128">
    <property type="component" value="Unassembled WGS sequence"/>
</dbReference>
<comment type="similarity">
    <text evidence="1">Belongs to the bacterial sugar transferase family.</text>
</comment>
<feature type="domain" description="Bacterial sugar transferase" evidence="3">
    <location>
        <begin position="54"/>
        <end position="239"/>
    </location>
</feature>
<keyword evidence="2" id="KW-1133">Transmembrane helix</keyword>
<keyword evidence="2" id="KW-0472">Membrane</keyword>
<dbReference type="Pfam" id="PF02397">
    <property type="entry name" value="Bac_transf"/>
    <property type="match status" value="1"/>
</dbReference>
<evidence type="ECO:0000313" key="5">
    <source>
        <dbReference type="Proteomes" id="UP000199128"/>
    </source>
</evidence>
<name>A0A1H9NGZ4_9ACTN</name>
<dbReference type="InterPro" id="IPR003362">
    <property type="entry name" value="Bact_transf"/>
</dbReference>
<evidence type="ECO:0000313" key="4">
    <source>
        <dbReference type="EMBL" id="SER35202.1"/>
    </source>
</evidence>
<organism evidence="4 5">
    <name type="scientific">Parafannyhessea umbonata</name>
    <dbReference type="NCBI Taxonomy" id="604330"/>
    <lineage>
        <taxon>Bacteria</taxon>
        <taxon>Bacillati</taxon>
        <taxon>Actinomycetota</taxon>
        <taxon>Coriobacteriia</taxon>
        <taxon>Coriobacteriales</taxon>
        <taxon>Atopobiaceae</taxon>
        <taxon>Parafannyhessea</taxon>
    </lineage>
</organism>
<keyword evidence="4" id="KW-0808">Transferase</keyword>
<dbReference type="PANTHER" id="PTHR30576:SF0">
    <property type="entry name" value="UNDECAPRENYL-PHOSPHATE N-ACETYLGALACTOSAMINYL 1-PHOSPHATE TRANSFERASE-RELATED"/>
    <property type="match status" value="1"/>
</dbReference>
<protein>
    <submittedName>
        <fullName evidence="4">Sugar transferase involved in LPS biosynthesis (Colanic, teichoic acid)</fullName>
    </submittedName>
</protein>
<feature type="transmembrane region" description="Helical" evidence="2">
    <location>
        <begin position="59"/>
        <end position="82"/>
    </location>
</feature>
<keyword evidence="2" id="KW-0812">Transmembrane</keyword>
<evidence type="ECO:0000256" key="1">
    <source>
        <dbReference type="ARBA" id="ARBA00006464"/>
    </source>
</evidence>
<dbReference type="RefSeq" id="WP_219334837.1">
    <property type="nucleotide sequence ID" value="NZ_FOGP01000001.1"/>
</dbReference>
<dbReference type="EMBL" id="FOGP01000001">
    <property type="protein sequence ID" value="SER35202.1"/>
    <property type="molecule type" value="Genomic_DNA"/>
</dbReference>